<name>A0A0E9QPL3_ANGAN</name>
<dbReference type="AlphaFoldDB" id="A0A0E9QPL3"/>
<accession>A0A0E9QPL3</accession>
<evidence type="ECO:0000256" key="1">
    <source>
        <dbReference type="SAM" id="MobiDB-lite"/>
    </source>
</evidence>
<reference evidence="2" key="2">
    <citation type="journal article" date="2015" name="Fish Shellfish Immunol.">
        <title>Early steps in the European eel (Anguilla anguilla)-Vibrio vulnificus interaction in the gills: Role of the RtxA13 toxin.</title>
        <authorList>
            <person name="Callol A."/>
            <person name="Pajuelo D."/>
            <person name="Ebbesson L."/>
            <person name="Teles M."/>
            <person name="MacKenzie S."/>
            <person name="Amaro C."/>
        </authorList>
    </citation>
    <scope>NUCLEOTIDE SEQUENCE</scope>
</reference>
<sequence>MNSATDSIDQPDGSALFRNTESYGTVSLLLRPTHPGAK</sequence>
<dbReference type="EMBL" id="GBXM01091810">
    <property type="protein sequence ID" value="JAH16767.1"/>
    <property type="molecule type" value="Transcribed_RNA"/>
</dbReference>
<reference evidence="2" key="1">
    <citation type="submission" date="2014-11" db="EMBL/GenBank/DDBJ databases">
        <authorList>
            <person name="Amaro Gonzalez C."/>
        </authorList>
    </citation>
    <scope>NUCLEOTIDE SEQUENCE</scope>
</reference>
<feature type="region of interest" description="Disordered" evidence="1">
    <location>
        <begin position="1"/>
        <end position="22"/>
    </location>
</feature>
<protein>
    <submittedName>
        <fullName evidence="2">Uncharacterized protein</fullName>
    </submittedName>
</protein>
<evidence type="ECO:0000313" key="2">
    <source>
        <dbReference type="EMBL" id="JAH18185.1"/>
    </source>
</evidence>
<organism evidence="2">
    <name type="scientific">Anguilla anguilla</name>
    <name type="common">European freshwater eel</name>
    <name type="synonym">Muraena anguilla</name>
    <dbReference type="NCBI Taxonomy" id="7936"/>
    <lineage>
        <taxon>Eukaryota</taxon>
        <taxon>Metazoa</taxon>
        <taxon>Chordata</taxon>
        <taxon>Craniata</taxon>
        <taxon>Vertebrata</taxon>
        <taxon>Euteleostomi</taxon>
        <taxon>Actinopterygii</taxon>
        <taxon>Neopterygii</taxon>
        <taxon>Teleostei</taxon>
        <taxon>Anguilliformes</taxon>
        <taxon>Anguillidae</taxon>
        <taxon>Anguilla</taxon>
    </lineage>
</organism>
<dbReference type="EMBL" id="GBXM01090392">
    <property type="protein sequence ID" value="JAH18185.1"/>
    <property type="molecule type" value="Transcribed_RNA"/>
</dbReference>
<proteinExistence type="predicted"/>